<evidence type="ECO:0000313" key="1">
    <source>
        <dbReference type="EMBL" id="ALH96463.1"/>
    </source>
</evidence>
<dbReference type="InterPro" id="IPR052741">
    <property type="entry name" value="Mitochondrial_HTD2"/>
</dbReference>
<dbReference type="RefSeq" id="WP_054582342.1">
    <property type="nucleotide sequence ID" value="NZ_CP012808.1"/>
</dbReference>
<dbReference type="PANTHER" id="PTHR28152">
    <property type="entry name" value="HYDROXYACYL-THIOESTER DEHYDRATASE TYPE 2, MITOCHONDRIAL"/>
    <property type="match status" value="1"/>
</dbReference>
<gene>
    <name evidence="1" type="ORF">AOY20_13435</name>
</gene>
<dbReference type="KEGG" id="aei:AOY20_13435"/>
<sequence length="281" mass="32353">MNNFDSWIGKKEIQNDVSDLRPLSLMQALLNQENKLLDHVPHLYHWLYFVPVVDTDQLAIDGHPHKGSFLPPIPFPKRMWAGGRLEFIAPIAVNQPLRRESEILNVSFKQGKVGDLYFVTVKHSIYSNDELCIIEEQDIVYKAEQAKTVADSAILEKSVTELRPATYRVPFKANTPCLFRYSALTFNSHKIHYDREYSMTYENYPGLVVHGPLLATLLIHTFKQNYPNKKIQKFNFRAVKPVFDFNEINICGDIQNSPSELWIEHSNGDVAMKATIEFQGE</sequence>
<dbReference type="InterPro" id="IPR029069">
    <property type="entry name" value="HotDog_dom_sf"/>
</dbReference>
<evidence type="ECO:0000313" key="2">
    <source>
        <dbReference type="Proteomes" id="UP000064939"/>
    </source>
</evidence>
<organism evidence="1 2">
    <name type="scientific">Acinetobacter equi</name>
    <dbReference type="NCBI Taxonomy" id="1324350"/>
    <lineage>
        <taxon>Bacteria</taxon>
        <taxon>Pseudomonadati</taxon>
        <taxon>Pseudomonadota</taxon>
        <taxon>Gammaproteobacteria</taxon>
        <taxon>Moraxellales</taxon>
        <taxon>Moraxellaceae</taxon>
        <taxon>Acinetobacter</taxon>
    </lineage>
</organism>
<accession>A0A0N9VYE1</accession>
<reference evidence="1 2" key="1">
    <citation type="journal article" date="2015" name="Int. J. Syst. Evol. Microbiol.">
        <title>Acinetobacter equi sp. nov. isolated from horse faeces.</title>
        <authorList>
            <person name="Poppel M.T."/>
            <person name="Skiebe E."/>
            <person name="Laue M."/>
            <person name="Bergmann H."/>
            <person name="Ebersberger I."/>
            <person name="Garn T."/>
            <person name="Fruth A."/>
            <person name="Baumgardt S."/>
            <person name="Busse H.J."/>
            <person name="Wilharm G."/>
        </authorList>
    </citation>
    <scope>NUCLEOTIDE SEQUENCE [LARGE SCALE GENOMIC DNA]</scope>
    <source>
        <strain evidence="1 2">114</strain>
    </source>
</reference>
<name>A0A0N9VYE1_9GAMM</name>
<protein>
    <submittedName>
        <fullName evidence="1">Dehydratase</fullName>
    </submittedName>
</protein>
<keyword evidence="2" id="KW-1185">Reference proteome</keyword>
<dbReference type="SUPFAM" id="SSF54637">
    <property type="entry name" value="Thioesterase/thiol ester dehydrase-isomerase"/>
    <property type="match status" value="1"/>
</dbReference>
<dbReference type="OrthoDB" id="7183822at2"/>
<proteinExistence type="predicted"/>
<dbReference type="GO" id="GO:0019171">
    <property type="term" value="F:(3R)-hydroxyacyl-[acyl-carrier-protein] dehydratase activity"/>
    <property type="evidence" value="ECO:0007669"/>
    <property type="project" value="TreeGrafter"/>
</dbReference>
<dbReference type="AlphaFoldDB" id="A0A0N9VYE1"/>
<dbReference type="Gene3D" id="3.10.129.10">
    <property type="entry name" value="Hotdog Thioesterase"/>
    <property type="match status" value="2"/>
</dbReference>
<dbReference type="PANTHER" id="PTHR28152:SF1">
    <property type="entry name" value="HYDROXYACYL-THIOESTER DEHYDRATASE TYPE 2, MITOCHONDRIAL"/>
    <property type="match status" value="1"/>
</dbReference>
<dbReference type="STRING" id="1324350.AOY20_13435"/>
<dbReference type="EMBL" id="CP012808">
    <property type="protein sequence ID" value="ALH96463.1"/>
    <property type="molecule type" value="Genomic_DNA"/>
</dbReference>
<dbReference type="Proteomes" id="UP000064939">
    <property type="component" value="Chromosome"/>
</dbReference>